<dbReference type="AlphaFoldDB" id="A0A6P8BMU1"/>
<name>A0A6P8BMU1_PYRGI</name>
<sequence>MRLAPTLIPLLHLAIAAPTNPLERRQNLPVGDQIQIQTVTVAGNGCPSGTFTNQISLDRTAVTLGFDQFAAELTPASDRDRTCAVVVQARYPIGCITTVVENTQHGFAELPSGVVGNLQAAYAVTPGSIVGSASSQTSLSGEGWAFGQPWLKTDRISTAVSTTSTSRDVFMVVNFRDLLTTAGSATLASLRTDDMTIAFTDQRRSPGQC</sequence>
<dbReference type="KEGG" id="pgri:PgNI_00676"/>
<keyword evidence="2" id="KW-1185">Reference proteome</keyword>
<reference evidence="3" key="3">
    <citation type="submission" date="2025-08" db="UniProtKB">
        <authorList>
            <consortium name="RefSeq"/>
        </authorList>
    </citation>
    <scope>IDENTIFICATION</scope>
    <source>
        <strain evidence="3">NI907</strain>
    </source>
</reference>
<keyword evidence="1" id="KW-0732">Signal</keyword>
<evidence type="ECO:0000313" key="3">
    <source>
        <dbReference type="RefSeq" id="XP_030988277.1"/>
    </source>
</evidence>
<dbReference type="PANTHER" id="PTHR38847:SF1">
    <property type="entry name" value="PSEUDOURIDINE SYNTHASE RSUA_RLUA-LIKE DOMAIN-CONTAINING PROTEIN"/>
    <property type="match status" value="1"/>
</dbReference>
<accession>A0A6P8BMU1</accession>
<dbReference type="Pfam" id="PF14273">
    <property type="entry name" value="DUF4360"/>
    <property type="match status" value="1"/>
</dbReference>
<evidence type="ECO:0008006" key="4">
    <source>
        <dbReference type="Google" id="ProtNLM"/>
    </source>
</evidence>
<dbReference type="RefSeq" id="XP_030988277.1">
    <property type="nucleotide sequence ID" value="XM_031120754.1"/>
</dbReference>
<dbReference type="Proteomes" id="UP000515153">
    <property type="component" value="Unplaced"/>
</dbReference>
<evidence type="ECO:0000256" key="1">
    <source>
        <dbReference type="SAM" id="SignalP"/>
    </source>
</evidence>
<dbReference type="PANTHER" id="PTHR38847">
    <property type="match status" value="1"/>
</dbReference>
<proteinExistence type="predicted"/>
<organism evidence="2 3">
    <name type="scientific">Pyricularia grisea</name>
    <name type="common">Crabgrass-specific blast fungus</name>
    <name type="synonym">Magnaporthe grisea</name>
    <dbReference type="NCBI Taxonomy" id="148305"/>
    <lineage>
        <taxon>Eukaryota</taxon>
        <taxon>Fungi</taxon>
        <taxon>Dikarya</taxon>
        <taxon>Ascomycota</taxon>
        <taxon>Pezizomycotina</taxon>
        <taxon>Sordariomycetes</taxon>
        <taxon>Sordariomycetidae</taxon>
        <taxon>Magnaporthales</taxon>
        <taxon>Pyriculariaceae</taxon>
        <taxon>Pyricularia</taxon>
    </lineage>
</organism>
<feature type="chain" id="PRO_5027535906" description="Secreted protein" evidence="1">
    <location>
        <begin position="17"/>
        <end position="209"/>
    </location>
</feature>
<reference evidence="3" key="2">
    <citation type="submission" date="2019-10" db="EMBL/GenBank/DDBJ databases">
        <authorList>
            <consortium name="NCBI Genome Project"/>
        </authorList>
    </citation>
    <scope>NUCLEOTIDE SEQUENCE</scope>
    <source>
        <strain evidence="3">NI907</strain>
    </source>
</reference>
<reference evidence="3" key="1">
    <citation type="journal article" date="2019" name="Mol. Biol. Evol.">
        <title>Blast fungal genomes show frequent chromosomal changes, gene gains and losses, and effector gene turnover.</title>
        <authorList>
            <person name="Gomez Luciano L.B."/>
            <person name="Jason Tsai I."/>
            <person name="Chuma I."/>
            <person name="Tosa Y."/>
            <person name="Chen Y.H."/>
            <person name="Li J.Y."/>
            <person name="Li M.Y."/>
            <person name="Jade Lu M.Y."/>
            <person name="Nakayashiki H."/>
            <person name="Li W.H."/>
        </authorList>
    </citation>
    <scope>NUCLEOTIDE SEQUENCE</scope>
    <source>
        <strain evidence="3">NI907</strain>
    </source>
</reference>
<dbReference type="OrthoDB" id="152248at2759"/>
<dbReference type="GeneID" id="41955668"/>
<feature type="signal peptide" evidence="1">
    <location>
        <begin position="1"/>
        <end position="16"/>
    </location>
</feature>
<dbReference type="InterPro" id="IPR025649">
    <property type="entry name" value="DUF4360"/>
</dbReference>
<gene>
    <name evidence="3" type="ORF">PgNI_00676</name>
</gene>
<evidence type="ECO:0000313" key="2">
    <source>
        <dbReference type="Proteomes" id="UP000515153"/>
    </source>
</evidence>
<protein>
    <recommendedName>
        <fullName evidence="4">Secreted protein</fullName>
    </recommendedName>
</protein>